<keyword evidence="1" id="KW-0812">Transmembrane</keyword>
<dbReference type="Proteomes" id="UP000004995">
    <property type="component" value="Unassembled WGS sequence"/>
</dbReference>
<organism evidence="2 3">
    <name type="scientific">Setaria italica</name>
    <name type="common">Foxtail millet</name>
    <name type="synonym">Panicum italicum</name>
    <dbReference type="NCBI Taxonomy" id="4555"/>
    <lineage>
        <taxon>Eukaryota</taxon>
        <taxon>Viridiplantae</taxon>
        <taxon>Streptophyta</taxon>
        <taxon>Embryophyta</taxon>
        <taxon>Tracheophyta</taxon>
        <taxon>Spermatophyta</taxon>
        <taxon>Magnoliopsida</taxon>
        <taxon>Liliopsida</taxon>
        <taxon>Poales</taxon>
        <taxon>Poaceae</taxon>
        <taxon>PACMAD clade</taxon>
        <taxon>Panicoideae</taxon>
        <taxon>Panicodae</taxon>
        <taxon>Paniceae</taxon>
        <taxon>Cenchrinae</taxon>
        <taxon>Setaria</taxon>
    </lineage>
</organism>
<reference evidence="3" key="1">
    <citation type="journal article" date="2012" name="Nat. Biotechnol.">
        <title>Reference genome sequence of the model plant Setaria.</title>
        <authorList>
            <person name="Bennetzen J.L."/>
            <person name="Schmutz J."/>
            <person name="Wang H."/>
            <person name="Percifield R."/>
            <person name="Hawkins J."/>
            <person name="Pontaroli A.C."/>
            <person name="Estep M."/>
            <person name="Feng L."/>
            <person name="Vaughn J.N."/>
            <person name="Grimwood J."/>
            <person name="Jenkins J."/>
            <person name="Barry K."/>
            <person name="Lindquist E."/>
            <person name="Hellsten U."/>
            <person name="Deshpande S."/>
            <person name="Wang X."/>
            <person name="Wu X."/>
            <person name="Mitros T."/>
            <person name="Triplett J."/>
            <person name="Yang X."/>
            <person name="Ye C.Y."/>
            <person name="Mauro-Herrera M."/>
            <person name="Wang L."/>
            <person name="Li P."/>
            <person name="Sharma M."/>
            <person name="Sharma R."/>
            <person name="Ronald P.C."/>
            <person name="Panaud O."/>
            <person name="Kellogg E.A."/>
            <person name="Brutnell T.P."/>
            <person name="Doust A.N."/>
            <person name="Tuskan G.A."/>
            <person name="Rokhsar D."/>
            <person name="Devos K.M."/>
        </authorList>
    </citation>
    <scope>NUCLEOTIDE SEQUENCE [LARGE SCALE GENOMIC DNA]</scope>
    <source>
        <strain evidence="3">cv. Yugu1</strain>
    </source>
</reference>
<keyword evidence="1" id="KW-0472">Membrane</keyword>
<dbReference type="InParanoid" id="K3XTI6"/>
<evidence type="ECO:0000313" key="2">
    <source>
        <dbReference type="EnsemblPlants" id="KQL03212"/>
    </source>
</evidence>
<proteinExistence type="predicted"/>
<reference evidence="2" key="2">
    <citation type="submission" date="2018-08" db="UniProtKB">
        <authorList>
            <consortium name="EnsemblPlants"/>
        </authorList>
    </citation>
    <scope>IDENTIFICATION</scope>
    <source>
        <strain evidence="2">Yugu1</strain>
    </source>
</reference>
<dbReference type="EMBL" id="AGNK02002732">
    <property type="status" value="NOT_ANNOTATED_CDS"/>
    <property type="molecule type" value="Genomic_DNA"/>
</dbReference>
<protein>
    <submittedName>
        <fullName evidence="2">Uncharacterized protein</fullName>
    </submittedName>
</protein>
<evidence type="ECO:0000256" key="1">
    <source>
        <dbReference type="SAM" id="Phobius"/>
    </source>
</evidence>
<dbReference type="EnsemblPlants" id="KQL03212">
    <property type="protein sequence ID" value="KQL03212"/>
    <property type="gene ID" value="SETIT_005243mg"/>
</dbReference>
<dbReference type="HOGENOM" id="CLU_2982682_0_0_1"/>
<accession>K3XTI6</accession>
<sequence>MISLSTRILMSILLSTRIWYIDVLCWVIFCTSYCSISLTTNCIHYFVLNALAIYICLG</sequence>
<feature type="transmembrane region" description="Helical" evidence="1">
    <location>
        <begin position="35"/>
        <end position="57"/>
    </location>
</feature>
<evidence type="ECO:0000313" key="3">
    <source>
        <dbReference type="Proteomes" id="UP000004995"/>
    </source>
</evidence>
<dbReference type="Gramene" id="KQL03212">
    <property type="protein sequence ID" value="KQL03212"/>
    <property type="gene ID" value="SETIT_005243mg"/>
</dbReference>
<keyword evidence="3" id="KW-1185">Reference proteome</keyword>
<dbReference type="AlphaFoldDB" id="K3XTI6"/>
<keyword evidence="1" id="KW-1133">Transmembrane helix</keyword>
<name>K3XTI6_SETIT</name>